<sequence>MTKDEILRLTKDDIIEKWMKQDKYIDSLEAKFSDNNESLELVSLRESEEKLKQQQIEATRRENILVMRLTTKEQEMQEYANQIQELKQAQIPSMAQLRTALLDPAVNFMFEKMRKEVDSTKARLEECQNELSAWKFTPDSNTGKRLMAKCRLLYQENEELGKMISSGRMAKLEGDLALQKNFSEEMKKSQSELDEFLLELDEDVEGMQSTIYYLQQQLKESKEQIAKLQQENQKLWQHTTTSANASRNLSSPNHRIEQSSLSSAYFSNGDEGKVTEEASIDKDNIAALKQSVLEERSQEVEENQESSPTKALSILQSEKISLQPSSVVTSVTESLNVFRKDTTGEEVALPTSERNSKDDTRQNHSSLAPGSSTEDEDTNQDLVMDLQKGENSSNITDQHREREVQNRVQEMAVNFSKASYRTEATSEVVTYKTSREARKRARENSPVGSMMKKDEIFVKRPRESSPLGSCNKENNEFAPFKWAREKPPLGNNILEDRDKIPVEWTQEKSPVGSSASDTNSQQTLERTEDIALTVSDAKNITSISTERTRQETLEGTSKTGKNQLIKESPQEVLSLGSSTTESYHKGSFERTQKEMSLETNSEQLVDLESKKGTQGESSVESSNTDDNDLITVNRTQTETPSATSHPEHKDKVTRNPDGSLCETGNSLSTIEVDTDTEVQVAQTLASWAAANKEPLERTEETSSSPVGNGDVNSDFSISDEEVL</sequence>
<feature type="compositionally biased region" description="Basic and acidic residues" evidence="7">
    <location>
        <begin position="451"/>
        <end position="463"/>
    </location>
</feature>
<accession>A0ABM1BRP5</accession>
<feature type="compositionally biased region" description="Basic and acidic residues" evidence="7">
    <location>
        <begin position="645"/>
        <end position="654"/>
    </location>
</feature>
<evidence type="ECO:0000256" key="7">
    <source>
        <dbReference type="SAM" id="MobiDB-lite"/>
    </source>
</evidence>
<evidence type="ECO:0000256" key="6">
    <source>
        <dbReference type="SAM" id="Coils"/>
    </source>
</evidence>
<evidence type="ECO:0000313" key="9">
    <source>
        <dbReference type="RefSeq" id="XP_013787363.2"/>
    </source>
</evidence>
<feature type="region of interest" description="Disordered" evidence="7">
    <location>
        <begin position="503"/>
        <end position="665"/>
    </location>
</feature>
<dbReference type="InterPro" id="IPR033757">
    <property type="entry name" value="WTAP"/>
</dbReference>
<keyword evidence="3" id="KW-0507">mRNA processing</keyword>
<dbReference type="PANTHER" id="PTHR15217">
    <property type="entry name" value="WILMS' TUMOR 1-ASSOCIATING PROTEIN"/>
    <property type="match status" value="1"/>
</dbReference>
<evidence type="ECO:0000256" key="1">
    <source>
        <dbReference type="ARBA" id="ARBA00004123"/>
    </source>
</evidence>
<keyword evidence="8" id="KW-1185">Reference proteome</keyword>
<keyword evidence="5" id="KW-0539">Nucleus</keyword>
<evidence type="ECO:0000256" key="2">
    <source>
        <dbReference type="ARBA" id="ARBA00010313"/>
    </source>
</evidence>
<keyword evidence="4" id="KW-0508">mRNA splicing</keyword>
<evidence type="ECO:0000313" key="8">
    <source>
        <dbReference type="Proteomes" id="UP000694941"/>
    </source>
</evidence>
<feature type="compositionally biased region" description="Polar residues" evidence="7">
    <location>
        <begin position="363"/>
        <end position="372"/>
    </location>
</feature>
<feature type="compositionally biased region" description="Polar residues" evidence="7">
    <location>
        <begin position="553"/>
        <end position="562"/>
    </location>
</feature>
<feature type="region of interest" description="Disordered" evidence="7">
    <location>
        <begin position="342"/>
        <end position="379"/>
    </location>
</feature>
<evidence type="ECO:0000256" key="4">
    <source>
        <dbReference type="ARBA" id="ARBA00023187"/>
    </source>
</evidence>
<dbReference type="Pfam" id="PF17098">
    <property type="entry name" value="Wtap"/>
    <property type="match status" value="1"/>
</dbReference>
<feature type="coiled-coil region" evidence="6">
    <location>
        <begin position="44"/>
        <end position="130"/>
    </location>
</feature>
<feature type="region of interest" description="Disordered" evidence="7">
    <location>
        <begin position="688"/>
        <end position="723"/>
    </location>
</feature>
<feature type="compositionally biased region" description="Polar residues" evidence="7">
    <location>
        <begin position="629"/>
        <end position="644"/>
    </location>
</feature>
<feature type="compositionally biased region" description="Polar residues" evidence="7">
    <location>
        <begin position="507"/>
        <end position="524"/>
    </location>
</feature>
<name>A0ABM1BRP5_LIMPO</name>
<comment type="similarity">
    <text evidence="2">Belongs to the fl(2)d family.</text>
</comment>
<feature type="region of interest" description="Disordered" evidence="7">
    <location>
        <begin position="237"/>
        <end position="263"/>
    </location>
</feature>
<organism evidence="8 9">
    <name type="scientific">Limulus polyphemus</name>
    <name type="common">Atlantic horseshoe crab</name>
    <dbReference type="NCBI Taxonomy" id="6850"/>
    <lineage>
        <taxon>Eukaryota</taxon>
        <taxon>Metazoa</taxon>
        <taxon>Ecdysozoa</taxon>
        <taxon>Arthropoda</taxon>
        <taxon>Chelicerata</taxon>
        <taxon>Merostomata</taxon>
        <taxon>Xiphosura</taxon>
        <taxon>Limulidae</taxon>
        <taxon>Limulus</taxon>
    </lineage>
</organism>
<feature type="compositionally biased region" description="Polar residues" evidence="7">
    <location>
        <begin position="536"/>
        <end position="545"/>
    </location>
</feature>
<feature type="compositionally biased region" description="Polar residues" evidence="7">
    <location>
        <begin position="701"/>
        <end position="716"/>
    </location>
</feature>
<dbReference type="PANTHER" id="PTHR15217:SF0">
    <property type="entry name" value="PRE-MRNA-SPLICING REGULATOR WTAP"/>
    <property type="match status" value="1"/>
</dbReference>
<feature type="compositionally biased region" description="Basic and acidic residues" evidence="7">
    <location>
        <begin position="582"/>
        <end position="596"/>
    </location>
</feature>
<dbReference type="GeneID" id="106471315"/>
<protein>
    <submittedName>
        <fullName evidence="9">Pre-mRNA-splicing regulator WTAP-like</fullName>
    </submittedName>
</protein>
<comment type="subcellular location">
    <subcellularLocation>
        <location evidence="1">Nucleus</location>
    </subcellularLocation>
</comment>
<dbReference type="RefSeq" id="XP_013787363.2">
    <property type="nucleotide sequence ID" value="XM_013931909.2"/>
</dbReference>
<evidence type="ECO:0000256" key="3">
    <source>
        <dbReference type="ARBA" id="ARBA00022664"/>
    </source>
</evidence>
<evidence type="ECO:0000256" key="5">
    <source>
        <dbReference type="ARBA" id="ARBA00023242"/>
    </source>
</evidence>
<proteinExistence type="inferred from homology"/>
<dbReference type="Proteomes" id="UP000694941">
    <property type="component" value="Unplaced"/>
</dbReference>
<reference evidence="9" key="1">
    <citation type="submission" date="2025-08" db="UniProtKB">
        <authorList>
            <consortium name="RefSeq"/>
        </authorList>
    </citation>
    <scope>IDENTIFICATION</scope>
    <source>
        <tissue evidence="9">Muscle</tissue>
    </source>
</reference>
<keyword evidence="6" id="KW-0175">Coiled coil</keyword>
<gene>
    <name evidence="9" type="primary">LOC106471315</name>
</gene>
<feature type="region of interest" description="Disordered" evidence="7">
    <location>
        <begin position="434"/>
        <end position="474"/>
    </location>
</feature>